<dbReference type="EMBL" id="ML976715">
    <property type="protein sequence ID" value="KAF1968905.1"/>
    <property type="molecule type" value="Genomic_DNA"/>
</dbReference>
<dbReference type="Proteomes" id="UP000800036">
    <property type="component" value="Unassembled WGS sequence"/>
</dbReference>
<name>A0A6A5UVT5_9PLEO</name>
<reference evidence="1" key="1">
    <citation type="journal article" date="2020" name="Stud. Mycol.">
        <title>101 Dothideomycetes genomes: a test case for predicting lifestyles and emergence of pathogens.</title>
        <authorList>
            <person name="Haridas S."/>
            <person name="Albert R."/>
            <person name="Binder M."/>
            <person name="Bloem J."/>
            <person name="Labutti K."/>
            <person name="Salamov A."/>
            <person name="Andreopoulos B."/>
            <person name="Baker S."/>
            <person name="Barry K."/>
            <person name="Bills G."/>
            <person name="Bluhm B."/>
            <person name="Cannon C."/>
            <person name="Castanera R."/>
            <person name="Culley D."/>
            <person name="Daum C."/>
            <person name="Ezra D."/>
            <person name="Gonzalez J."/>
            <person name="Henrissat B."/>
            <person name="Kuo A."/>
            <person name="Liang C."/>
            <person name="Lipzen A."/>
            <person name="Lutzoni F."/>
            <person name="Magnuson J."/>
            <person name="Mondo S."/>
            <person name="Nolan M."/>
            <person name="Ohm R."/>
            <person name="Pangilinan J."/>
            <person name="Park H.-J."/>
            <person name="Ramirez L."/>
            <person name="Alfaro M."/>
            <person name="Sun H."/>
            <person name="Tritt A."/>
            <person name="Yoshinaga Y."/>
            <person name="Zwiers L.-H."/>
            <person name="Turgeon B."/>
            <person name="Goodwin S."/>
            <person name="Spatafora J."/>
            <person name="Crous P."/>
            <person name="Grigoriev I."/>
        </authorList>
    </citation>
    <scope>NUCLEOTIDE SEQUENCE</scope>
    <source>
        <strain evidence="1">CBS 107.79</strain>
    </source>
</reference>
<dbReference type="OrthoDB" id="2549237at2759"/>
<sequence length="1627" mass="183421">MALNQLNSRVLRSSKVRDVTKYLRGIQQSCVEDDITRELIHLIEIDSIAPAAFGQWLGITRSSHTVRTALAQNVSNEVRRLAIKKLGKLLSSLAWSETWDALGGTPGLLEVLSDLSVQDVKQACRVFVRSVKNSARQADVETKRDKLTELFKALLPRLFLDDASTVAANNDHRQLRAIYQRLVPACTSEVVSTLACDPSVEVNNHLLLLSHAGTLKDLALQYVFDNHPPGERWLTPLLSRYPPTTTDIPGISAPMQFSLDVLRRLTKQDAKTPLLSKYVMVEIAVPLLRKALRKKVDWSVAQEIVNLTMAYLESHPDTISELNLQRGQFVHLTGVCWSRNPEPFADQFAKLLALLVVKIQRKQFFNTMDRSGLLRVQKSRRYALMLFYYNGFYSSDLGGESDIRGAELPLLTRSVLDTLLLPEDALALFTLMRSAKGDENLIDRNIYSHADTGAIEPVDVDMWHAVLLFRCGHQVQAEEVARKGFQARKKAAISSAGQEQRARNTRFAIDFATASGSFDLLMEAHEWARRFVRDPLTARELYQVTMKEGVDLLSGVSGPLQEHLSYPELRDRIIHANRIILFIFETTCLALREASFNRHHFRGVLDLFADVVRERVSQCRQIKKIANIDDEQLYHALWEDTLDMLIMVEEKGLSPGYENLSLHTVRGALNSHGSALENAEPTTLRFFDDLAKRRDKLWQKHRVSMHSAVAALPEPFPRGLPIQHLIGLYSICVHNSHPYTPYIAARMEATLFPDPKAALTPVSEDPEMREAIGPFVDDYFFALRMMVPKSLNEEEKKSRIHRVWSYATGPLSKDRFTEDEAVRYWKREGSSDPFLKLWPSDETVMSRYPDWPLVPDVEHAGEVEEWDPAPEAICNVSERKLETTTYIDISKGLKGSSYSTTIGIPLRLPAPVIPPVRHAKVFSVERIHQARAKPAIREGQILSALLQIENRIPKSGTLKKAFPSTDRSVLVRYPACYLNGQFLSENSRAGNRGADLACLEANLKDVPPSLLAQFARNAYSALTASSEKDEGYLVLENLTLRLAIMLTRCDRPTLASELIVRMVLDRPHNSSWHRQLLSSPFFRRLPASAAQDCMSVFAQAIIIRTEDQSMTRATSDSGAVPETVAEVQPRQKAYVKITTVKLLAQLLGDTQCISEDFAISLLSQLMTKASHIDIRSAVMGSLLGMLKSASPKKCGKILATLESVIPMAGNLRERRPITDEQWTHAEDELELPELDAVGSPEDTAPMLLSLFSFTKSNPSAAFVSRIIIPIITSLKHQTAKWSALFLRKHGFDFAAQQELALPPLPREQQIMYEVLRCAAHYLPLSFLEDFTAYHTFNIVPPAAISALNKRLEDDVASKSKPDVKSWLARYTLGLNVSTYTFNITSLLDTDLHDATSPSATDKITPKAVQEAYLKLYTLTLHHDTETLSHLHSAQRVLWPYSPSSPISKSWADRYKPLVEAIILYVEGLRTREWDRDPNRRPAVLPNTFALRMHLLQFASRYSEHSPHSEEHCAAFAARVAKIADQIAGGLYHAKFLELKNSLKYVRGEDRLRVACHLGDVSKTRLSWLSLQDCLRVELAASLLYEDVREKREDELAERVEALRASWRASENEEVRRWASSYGVGWRA</sequence>
<gene>
    <name evidence="1" type="ORF">BU23DRAFT_513967</name>
</gene>
<protein>
    <submittedName>
        <fullName evidence="1">Uncharacterized protein</fullName>
    </submittedName>
</protein>
<evidence type="ECO:0000313" key="1">
    <source>
        <dbReference type="EMBL" id="KAF1968905.1"/>
    </source>
</evidence>
<organism evidence="1 2">
    <name type="scientific">Bimuria novae-zelandiae CBS 107.79</name>
    <dbReference type="NCBI Taxonomy" id="1447943"/>
    <lineage>
        <taxon>Eukaryota</taxon>
        <taxon>Fungi</taxon>
        <taxon>Dikarya</taxon>
        <taxon>Ascomycota</taxon>
        <taxon>Pezizomycotina</taxon>
        <taxon>Dothideomycetes</taxon>
        <taxon>Pleosporomycetidae</taxon>
        <taxon>Pleosporales</taxon>
        <taxon>Massarineae</taxon>
        <taxon>Didymosphaeriaceae</taxon>
        <taxon>Bimuria</taxon>
    </lineage>
</organism>
<proteinExistence type="predicted"/>
<accession>A0A6A5UVT5</accession>
<evidence type="ECO:0000313" key="2">
    <source>
        <dbReference type="Proteomes" id="UP000800036"/>
    </source>
</evidence>
<keyword evidence="2" id="KW-1185">Reference proteome</keyword>